<keyword evidence="4" id="KW-0067">ATP-binding</keyword>
<dbReference type="AlphaFoldDB" id="D9SWY1"/>
<dbReference type="GO" id="GO:0140096">
    <property type="term" value="F:catalytic activity, acting on a protein"/>
    <property type="evidence" value="ECO:0007669"/>
    <property type="project" value="UniProtKB-ARBA"/>
</dbReference>
<dbReference type="OrthoDB" id="9762036at2"/>
<evidence type="ECO:0000256" key="1">
    <source>
        <dbReference type="ARBA" id="ARBA00022490"/>
    </source>
</evidence>
<dbReference type="PROSITE" id="PS50862">
    <property type="entry name" value="AA_TRNA_LIGASE_II"/>
    <property type="match status" value="1"/>
</dbReference>
<sequence>MAIYREDLQNEIEDVVLDKTVSKIKRQNLSTILKIQQGILRAVDDFMYKNGVVRMMPLMIAPVTDTLNHDVEETSITYQNQNFDVMKSMIFHKQLTLMNEGLEKIYIVSPNIRLERAERGDSRHLFEFTQIDFEFKNANMDDILTFIESLVSYIFSEVKEKYAKEIEEIAGSTEHLNITTPFLRYDTKDLEKLHGPDFEGIASRQATQPFFLTNHKREFYDAEDLNNRGNYRNYDLIWPRGYVEGLSGGEREYLYERIIERMDELNSDKHRFRSYLKLAKDGLIPKTAGAGLGVERMTRFVCQLPEVDAVTVFVRKPGEGPYLF</sequence>
<evidence type="ECO:0000256" key="2">
    <source>
        <dbReference type="ARBA" id="ARBA00022598"/>
    </source>
</evidence>
<evidence type="ECO:0000259" key="5">
    <source>
        <dbReference type="PROSITE" id="PS50862"/>
    </source>
</evidence>
<keyword evidence="1" id="KW-0963">Cytoplasm</keyword>
<dbReference type="Proteomes" id="UP000002730">
    <property type="component" value="Chromosome"/>
</dbReference>
<evidence type="ECO:0000256" key="4">
    <source>
        <dbReference type="ARBA" id="ARBA00022840"/>
    </source>
</evidence>
<dbReference type="NCBIfam" id="NF005054">
    <property type="entry name" value="PRK06462.1-4"/>
    <property type="match status" value="1"/>
</dbReference>
<dbReference type="GO" id="GO:0017101">
    <property type="term" value="C:aminoacyl-tRNA synthetase multienzyme complex"/>
    <property type="evidence" value="ECO:0007669"/>
    <property type="project" value="TreeGrafter"/>
</dbReference>
<dbReference type="PANTHER" id="PTHR43450">
    <property type="entry name" value="ASPARTYL-TRNA SYNTHETASE"/>
    <property type="match status" value="1"/>
</dbReference>
<protein>
    <submittedName>
        <fullName evidence="6">tRNA synthetase class II (D K and N)</fullName>
    </submittedName>
</protein>
<dbReference type="HOGENOM" id="CLU_004553_2_2_9"/>
<dbReference type="GO" id="GO:0016740">
    <property type="term" value="F:transferase activity"/>
    <property type="evidence" value="ECO:0007669"/>
    <property type="project" value="UniProtKB-ARBA"/>
</dbReference>
<dbReference type="GO" id="GO:0006422">
    <property type="term" value="P:aspartyl-tRNA aminoacylation"/>
    <property type="evidence" value="ECO:0007669"/>
    <property type="project" value="InterPro"/>
</dbReference>
<dbReference type="EMBL" id="CP002160">
    <property type="protein sequence ID" value="ADL51342.1"/>
    <property type="molecule type" value="Genomic_DNA"/>
</dbReference>
<evidence type="ECO:0000256" key="3">
    <source>
        <dbReference type="ARBA" id="ARBA00022741"/>
    </source>
</evidence>
<dbReference type="STRING" id="573061.Clocel_1595"/>
<organism evidence="6 7">
    <name type="scientific">Clostridium cellulovorans (strain ATCC 35296 / DSM 3052 / OCM 3 / 743B)</name>
    <dbReference type="NCBI Taxonomy" id="573061"/>
    <lineage>
        <taxon>Bacteria</taxon>
        <taxon>Bacillati</taxon>
        <taxon>Bacillota</taxon>
        <taxon>Clostridia</taxon>
        <taxon>Eubacteriales</taxon>
        <taxon>Clostridiaceae</taxon>
        <taxon>Clostridium</taxon>
    </lineage>
</organism>
<dbReference type="GO" id="GO:0003723">
    <property type="term" value="F:RNA binding"/>
    <property type="evidence" value="ECO:0007669"/>
    <property type="project" value="TreeGrafter"/>
</dbReference>
<dbReference type="GO" id="GO:0004815">
    <property type="term" value="F:aspartate-tRNA ligase activity"/>
    <property type="evidence" value="ECO:0007669"/>
    <property type="project" value="InterPro"/>
</dbReference>
<dbReference type="InterPro" id="IPR004523">
    <property type="entry name" value="Asp-tRNA_synthase_2"/>
</dbReference>
<keyword evidence="3" id="KW-0547">Nucleotide-binding</keyword>
<proteinExistence type="predicted"/>
<keyword evidence="2" id="KW-0436">Ligase</keyword>
<keyword evidence="6" id="KW-0030">Aminoacyl-tRNA synthetase</keyword>
<dbReference type="Pfam" id="PF00152">
    <property type="entry name" value="tRNA-synt_2"/>
    <property type="match status" value="1"/>
</dbReference>
<dbReference type="eggNOG" id="COG0017">
    <property type="taxonomic scope" value="Bacteria"/>
</dbReference>
<dbReference type="KEGG" id="ccb:Clocel_1595"/>
<dbReference type="InterPro" id="IPR045864">
    <property type="entry name" value="aa-tRNA-synth_II/BPL/LPL"/>
</dbReference>
<dbReference type="InterPro" id="IPR006195">
    <property type="entry name" value="aa-tRNA-synth_II"/>
</dbReference>
<dbReference type="RefSeq" id="WP_010077450.1">
    <property type="nucleotide sequence ID" value="NC_014393.1"/>
</dbReference>
<name>D9SWY1_CLOC7</name>
<keyword evidence="7" id="KW-1185">Reference proteome</keyword>
<dbReference type="Gene3D" id="3.30.930.10">
    <property type="entry name" value="Bira Bifunctional Protein, Domain 2"/>
    <property type="match status" value="1"/>
</dbReference>
<feature type="domain" description="Aminoacyl-transfer RNA synthetases class-II family profile" evidence="5">
    <location>
        <begin position="103"/>
        <end position="317"/>
    </location>
</feature>
<gene>
    <name evidence="6" type="ordered locus">Clocel_1595</name>
</gene>
<dbReference type="PANTHER" id="PTHR43450:SF1">
    <property type="entry name" value="ASPARTATE--TRNA LIGASE, CYTOPLASMIC"/>
    <property type="match status" value="1"/>
</dbReference>
<accession>D9SWY1</accession>
<dbReference type="GO" id="GO:0005829">
    <property type="term" value="C:cytosol"/>
    <property type="evidence" value="ECO:0007669"/>
    <property type="project" value="TreeGrafter"/>
</dbReference>
<dbReference type="GO" id="GO:0005524">
    <property type="term" value="F:ATP binding"/>
    <property type="evidence" value="ECO:0007669"/>
    <property type="project" value="InterPro"/>
</dbReference>
<evidence type="ECO:0000313" key="6">
    <source>
        <dbReference type="EMBL" id="ADL51342.1"/>
    </source>
</evidence>
<dbReference type="SUPFAM" id="SSF55681">
    <property type="entry name" value="Class II aaRS and biotin synthetases"/>
    <property type="match status" value="1"/>
</dbReference>
<dbReference type="InterPro" id="IPR004364">
    <property type="entry name" value="Aa-tRNA-synt_II"/>
</dbReference>
<evidence type="ECO:0000313" key="7">
    <source>
        <dbReference type="Proteomes" id="UP000002730"/>
    </source>
</evidence>
<reference evidence="6 7" key="1">
    <citation type="submission" date="2010-08" db="EMBL/GenBank/DDBJ databases">
        <title>Complete sequence of Clostridium cellulovorans 743B.</title>
        <authorList>
            <consortium name="US DOE Joint Genome Institute"/>
            <person name="Lucas S."/>
            <person name="Copeland A."/>
            <person name="Lapidus A."/>
            <person name="Cheng J.-F."/>
            <person name="Bruce D."/>
            <person name="Goodwin L."/>
            <person name="Pitluck S."/>
            <person name="Chertkov O."/>
            <person name="Detter J.C."/>
            <person name="Han C."/>
            <person name="Tapia R."/>
            <person name="Land M."/>
            <person name="Hauser L."/>
            <person name="Chang Y.-J."/>
            <person name="Jeffries C."/>
            <person name="Kyrpides N."/>
            <person name="Ivanova N."/>
            <person name="Mikhailova N."/>
            <person name="Hemme C.L."/>
            <person name="Woyke T."/>
        </authorList>
    </citation>
    <scope>NUCLEOTIDE SEQUENCE [LARGE SCALE GENOMIC DNA]</scope>
    <source>
        <strain evidence="7">ATCC 35296 / DSM 3052 / OCM 3 / 743B</strain>
    </source>
</reference>